<dbReference type="EMBL" id="MFEY01000004">
    <property type="protein sequence ID" value="OGE90665.1"/>
    <property type="molecule type" value="Genomic_DNA"/>
</dbReference>
<reference evidence="2 3" key="1">
    <citation type="journal article" date="2016" name="Nat. Commun.">
        <title>Thousands of microbial genomes shed light on interconnected biogeochemical processes in an aquifer system.</title>
        <authorList>
            <person name="Anantharaman K."/>
            <person name="Brown C.T."/>
            <person name="Hug L.A."/>
            <person name="Sharon I."/>
            <person name="Castelle C.J."/>
            <person name="Probst A.J."/>
            <person name="Thomas B.C."/>
            <person name="Singh A."/>
            <person name="Wilkins M.J."/>
            <person name="Karaoz U."/>
            <person name="Brodie E.L."/>
            <person name="Williams K.H."/>
            <person name="Hubbard S.S."/>
            <person name="Banfield J.F."/>
        </authorList>
    </citation>
    <scope>NUCLEOTIDE SEQUENCE [LARGE SCALE GENOMIC DNA]</scope>
</reference>
<feature type="transmembrane region" description="Helical" evidence="1">
    <location>
        <begin position="122"/>
        <end position="147"/>
    </location>
</feature>
<accession>A0A1F5PL31</accession>
<gene>
    <name evidence="2" type="ORF">A3E29_00845</name>
</gene>
<dbReference type="InterPro" id="IPR008910">
    <property type="entry name" value="MSC_TM_helix"/>
</dbReference>
<feature type="transmembrane region" description="Helical" evidence="1">
    <location>
        <begin position="31"/>
        <end position="52"/>
    </location>
</feature>
<proteinExistence type="predicted"/>
<organism evidence="2 3">
    <name type="scientific">Candidatus Doudnabacteria bacterium RIFCSPHIGHO2_12_FULL_48_16</name>
    <dbReference type="NCBI Taxonomy" id="1817838"/>
    <lineage>
        <taxon>Bacteria</taxon>
        <taxon>Candidatus Doudnaibacteriota</taxon>
    </lineage>
</organism>
<dbReference type="InterPro" id="IPR045275">
    <property type="entry name" value="MscS_archaea/bacteria_type"/>
</dbReference>
<protein>
    <recommendedName>
        <fullName evidence="4">Small-conductance mechanosensitive ion channel</fullName>
    </recommendedName>
</protein>
<dbReference type="PANTHER" id="PTHR30221:SF1">
    <property type="entry name" value="SMALL-CONDUCTANCE MECHANOSENSITIVE CHANNEL"/>
    <property type="match status" value="1"/>
</dbReference>
<keyword evidence="1" id="KW-1133">Transmembrane helix</keyword>
<dbReference type="PANTHER" id="PTHR30221">
    <property type="entry name" value="SMALL-CONDUCTANCE MECHANOSENSITIVE CHANNEL"/>
    <property type="match status" value="1"/>
</dbReference>
<feature type="transmembrane region" description="Helical" evidence="1">
    <location>
        <begin position="90"/>
        <end position="116"/>
    </location>
</feature>
<dbReference type="Pfam" id="PF05552">
    <property type="entry name" value="MS_channel_1st_1"/>
    <property type="match status" value="2"/>
</dbReference>
<dbReference type="Proteomes" id="UP000177682">
    <property type="component" value="Unassembled WGS sequence"/>
</dbReference>
<name>A0A1F5PL31_9BACT</name>
<keyword evidence="1" id="KW-0472">Membrane</keyword>
<feature type="transmembrane region" description="Helical" evidence="1">
    <location>
        <begin position="159"/>
        <end position="179"/>
    </location>
</feature>
<evidence type="ECO:0000313" key="2">
    <source>
        <dbReference type="EMBL" id="OGE90665.1"/>
    </source>
</evidence>
<sequence length="229" mass="24330">MSTYYGNAYSSAVTTSLQALYSRLIGFLPEFLVAVIILIVGWVVAVFVAKLVKQVLNSLKLDEVGDKLGLDELSARTGVRMSVSGTVAWLVKWFLLVAIFLAAADILGLTQISAFLNSVLAYIPMVIAAAGIMLIGTMVAQFLARLVRHSVKAAGLHSADLLGSITQWAVMVFTVLATLDQLGVAQPFVQTLFTGIIAMLAIAGGLAFGLGGKEHASKVLDMIEKDIKS</sequence>
<dbReference type="GO" id="GO:0008381">
    <property type="term" value="F:mechanosensitive monoatomic ion channel activity"/>
    <property type="evidence" value="ECO:0007669"/>
    <property type="project" value="InterPro"/>
</dbReference>
<feature type="transmembrane region" description="Helical" evidence="1">
    <location>
        <begin position="191"/>
        <end position="212"/>
    </location>
</feature>
<dbReference type="AlphaFoldDB" id="A0A1F5PL31"/>
<dbReference type="Gene3D" id="1.10.287.1260">
    <property type="match status" value="2"/>
</dbReference>
<comment type="caution">
    <text evidence="2">The sequence shown here is derived from an EMBL/GenBank/DDBJ whole genome shotgun (WGS) entry which is preliminary data.</text>
</comment>
<evidence type="ECO:0000256" key="1">
    <source>
        <dbReference type="SAM" id="Phobius"/>
    </source>
</evidence>
<keyword evidence="1" id="KW-0812">Transmembrane</keyword>
<evidence type="ECO:0000313" key="3">
    <source>
        <dbReference type="Proteomes" id="UP000177682"/>
    </source>
</evidence>
<evidence type="ECO:0008006" key="4">
    <source>
        <dbReference type="Google" id="ProtNLM"/>
    </source>
</evidence>